<comment type="similarity">
    <text evidence="5">Belongs to the SAT4 family.</text>
</comment>
<evidence type="ECO:0000256" key="2">
    <source>
        <dbReference type="ARBA" id="ARBA00022692"/>
    </source>
</evidence>
<dbReference type="InterPro" id="IPR036770">
    <property type="entry name" value="Ankyrin_rpt-contain_sf"/>
</dbReference>
<protein>
    <submittedName>
        <fullName evidence="9">Ankyrin repeat-containing domain</fullName>
    </submittedName>
</protein>
<organism evidence="9 10">
    <name type="scientific">Lasallia pustulata</name>
    <dbReference type="NCBI Taxonomy" id="136370"/>
    <lineage>
        <taxon>Eukaryota</taxon>
        <taxon>Fungi</taxon>
        <taxon>Dikarya</taxon>
        <taxon>Ascomycota</taxon>
        <taxon>Pezizomycotina</taxon>
        <taxon>Lecanoromycetes</taxon>
        <taxon>OSLEUM clade</taxon>
        <taxon>Umbilicariomycetidae</taxon>
        <taxon>Umbilicariales</taxon>
        <taxon>Umbilicariaceae</taxon>
        <taxon>Lasallia</taxon>
    </lineage>
</organism>
<dbReference type="Pfam" id="PF00023">
    <property type="entry name" value="Ank"/>
    <property type="match status" value="1"/>
</dbReference>
<evidence type="ECO:0000259" key="8">
    <source>
        <dbReference type="Pfam" id="PF20684"/>
    </source>
</evidence>
<dbReference type="Gene3D" id="1.25.40.20">
    <property type="entry name" value="Ankyrin repeat-containing domain"/>
    <property type="match status" value="3"/>
</dbReference>
<dbReference type="EMBL" id="FWEW01001585">
    <property type="protein sequence ID" value="SLM37402.1"/>
    <property type="molecule type" value="Genomic_DNA"/>
</dbReference>
<keyword evidence="10" id="KW-1185">Reference proteome</keyword>
<dbReference type="PROSITE" id="PS50297">
    <property type="entry name" value="ANK_REP_REGION"/>
    <property type="match status" value="5"/>
</dbReference>
<accession>A0A1W5D366</accession>
<dbReference type="PANTHER" id="PTHR33048">
    <property type="entry name" value="PTH11-LIKE INTEGRAL MEMBRANE PROTEIN (AFU_ORTHOLOGUE AFUA_5G11245)"/>
    <property type="match status" value="1"/>
</dbReference>
<dbReference type="InterPro" id="IPR049326">
    <property type="entry name" value="Rhodopsin_dom_fungi"/>
</dbReference>
<evidence type="ECO:0000256" key="4">
    <source>
        <dbReference type="ARBA" id="ARBA00023136"/>
    </source>
</evidence>
<reference evidence="10" key="1">
    <citation type="submission" date="2017-03" db="EMBL/GenBank/DDBJ databases">
        <authorList>
            <person name="Sharma R."/>
            <person name="Thines M."/>
        </authorList>
    </citation>
    <scope>NUCLEOTIDE SEQUENCE [LARGE SCALE GENOMIC DNA]</scope>
</reference>
<evidence type="ECO:0000256" key="7">
    <source>
        <dbReference type="SAM" id="Phobius"/>
    </source>
</evidence>
<dbReference type="PROSITE" id="PS50088">
    <property type="entry name" value="ANK_REPEAT"/>
    <property type="match status" value="5"/>
</dbReference>
<dbReference type="InterPro" id="IPR002110">
    <property type="entry name" value="Ankyrin_rpt"/>
</dbReference>
<dbReference type="SMART" id="SM00248">
    <property type="entry name" value="ANK"/>
    <property type="match status" value="6"/>
</dbReference>
<sequence length="496" mass="53763">MSPVHAAALGNHATVLEILLKDGFAVDAPVQVKIVRNLVIEVPIGWTALHMASALGHQEVVAVLLGFKANKEQRTKDMETAMHLAAAWGRIEAARCLIQAGADLEARAFKQLTPLHYAAAKGQEDMVKLLLDKRAQIEAKTSSGATALHLAANEGHAETVTALMSIGVLVDAVNDAGRTALHIAAEARSPEALVIGMGINGIIGANYGDFGQHQKLAPDGSPTNVHAMVVFNECLLALELMSISALTLIKLSVLLFYRRIFTAPAFRLPVWIVGSIVTAWGIAFFFANLLQCTPISGFWEYNVQRNCVNSKHLVNAYQGLNIMTDVTILVMPWPMIWGLQLPTRRKAQVGGIFLLGAFVCAVPIIRMAFVNVAGITRTSDVTYSLSSVFYWIIVEASVAIVSACLPTMRPLFQGKARKRAVQQMRSGSNDNSPCGTSYLRRPCSNDSSTDFSKLPSDATLENNIVGVNTDDLEQTHGVPMSVIMVRKDFSRHVDHA</sequence>
<dbReference type="Proteomes" id="UP000192927">
    <property type="component" value="Unassembled WGS sequence"/>
</dbReference>
<dbReference type="PANTHER" id="PTHR33048:SF134">
    <property type="entry name" value="INTEGRAL MEMBRANE PROTEIN"/>
    <property type="match status" value="1"/>
</dbReference>
<dbReference type="Pfam" id="PF12796">
    <property type="entry name" value="Ank_2"/>
    <property type="match status" value="2"/>
</dbReference>
<evidence type="ECO:0000256" key="5">
    <source>
        <dbReference type="ARBA" id="ARBA00038359"/>
    </source>
</evidence>
<feature type="transmembrane region" description="Helical" evidence="7">
    <location>
        <begin position="388"/>
        <end position="408"/>
    </location>
</feature>
<keyword evidence="6" id="KW-0040">ANK repeat</keyword>
<dbReference type="PRINTS" id="PR01415">
    <property type="entry name" value="ANKYRIN"/>
</dbReference>
<feature type="domain" description="Rhodopsin" evidence="8">
    <location>
        <begin position="193"/>
        <end position="413"/>
    </location>
</feature>
<feature type="transmembrane region" description="Helical" evidence="7">
    <location>
        <begin position="268"/>
        <end position="290"/>
    </location>
</feature>
<dbReference type="InterPro" id="IPR052337">
    <property type="entry name" value="SAT4-like"/>
</dbReference>
<keyword evidence="3 7" id="KW-1133">Transmembrane helix</keyword>
<evidence type="ECO:0000256" key="6">
    <source>
        <dbReference type="PROSITE-ProRule" id="PRU00023"/>
    </source>
</evidence>
<evidence type="ECO:0000256" key="3">
    <source>
        <dbReference type="ARBA" id="ARBA00022989"/>
    </source>
</evidence>
<feature type="repeat" description="ANK" evidence="6">
    <location>
        <begin position="143"/>
        <end position="175"/>
    </location>
</feature>
<dbReference type="AlphaFoldDB" id="A0A1W5D366"/>
<dbReference type="SUPFAM" id="SSF48403">
    <property type="entry name" value="Ankyrin repeat"/>
    <property type="match status" value="1"/>
</dbReference>
<feature type="transmembrane region" description="Helical" evidence="7">
    <location>
        <begin position="235"/>
        <end position="256"/>
    </location>
</feature>
<dbReference type="GO" id="GO:0016020">
    <property type="term" value="C:membrane"/>
    <property type="evidence" value="ECO:0007669"/>
    <property type="project" value="UniProtKB-SubCell"/>
</dbReference>
<proteinExistence type="inferred from homology"/>
<evidence type="ECO:0000256" key="1">
    <source>
        <dbReference type="ARBA" id="ARBA00004141"/>
    </source>
</evidence>
<feature type="repeat" description="ANK" evidence="6">
    <location>
        <begin position="110"/>
        <end position="142"/>
    </location>
</feature>
<evidence type="ECO:0000313" key="9">
    <source>
        <dbReference type="EMBL" id="SLM37402.1"/>
    </source>
</evidence>
<feature type="transmembrane region" description="Helical" evidence="7">
    <location>
        <begin position="320"/>
        <end position="339"/>
    </location>
</feature>
<feature type="repeat" description="ANK" evidence="6">
    <location>
        <begin position="1"/>
        <end position="31"/>
    </location>
</feature>
<comment type="subcellular location">
    <subcellularLocation>
        <location evidence="1">Membrane</location>
        <topology evidence="1">Multi-pass membrane protein</topology>
    </subcellularLocation>
</comment>
<feature type="repeat" description="ANK" evidence="6">
    <location>
        <begin position="44"/>
        <end position="76"/>
    </location>
</feature>
<name>A0A1W5D366_9LECA</name>
<dbReference type="Pfam" id="PF20684">
    <property type="entry name" value="Fung_rhodopsin"/>
    <property type="match status" value="1"/>
</dbReference>
<keyword evidence="2 7" id="KW-0812">Transmembrane</keyword>
<evidence type="ECO:0000313" key="10">
    <source>
        <dbReference type="Proteomes" id="UP000192927"/>
    </source>
</evidence>
<feature type="transmembrane region" description="Helical" evidence="7">
    <location>
        <begin position="351"/>
        <end position="376"/>
    </location>
</feature>
<keyword evidence="4 7" id="KW-0472">Membrane</keyword>
<feature type="repeat" description="ANK" evidence="6">
    <location>
        <begin position="77"/>
        <end position="109"/>
    </location>
</feature>